<feature type="transmembrane region" description="Helical" evidence="8">
    <location>
        <begin position="28"/>
        <end position="49"/>
    </location>
</feature>
<feature type="transmembrane region" description="Helical" evidence="8">
    <location>
        <begin position="165"/>
        <end position="186"/>
    </location>
</feature>
<dbReference type="RefSeq" id="WP_057834438.1">
    <property type="nucleotide sequence ID" value="NZ_LLXZ01000038.1"/>
</dbReference>
<dbReference type="InterPro" id="IPR029787">
    <property type="entry name" value="Nucleotide_cyclase"/>
</dbReference>
<dbReference type="GO" id="GO:0000166">
    <property type="term" value="F:nucleotide binding"/>
    <property type="evidence" value="ECO:0007669"/>
    <property type="project" value="UniProtKB-KW"/>
</dbReference>
<feature type="transmembrane region" description="Helical" evidence="8">
    <location>
        <begin position="116"/>
        <end position="134"/>
    </location>
</feature>
<dbReference type="PANTHER" id="PTHR11920:SF335">
    <property type="entry name" value="GUANYLATE CYCLASE"/>
    <property type="match status" value="1"/>
</dbReference>
<dbReference type="CDD" id="cd07302">
    <property type="entry name" value="CHD"/>
    <property type="match status" value="1"/>
</dbReference>
<dbReference type="Proteomes" id="UP000050863">
    <property type="component" value="Unassembled WGS sequence"/>
</dbReference>
<dbReference type="Pfam" id="PF00211">
    <property type="entry name" value="Guanylate_cyc"/>
    <property type="match status" value="1"/>
</dbReference>
<dbReference type="InterPro" id="IPR050401">
    <property type="entry name" value="Cyclic_nucleotide_synthase"/>
</dbReference>
<feature type="transmembrane region" description="Helical" evidence="8">
    <location>
        <begin position="141"/>
        <end position="159"/>
    </location>
</feature>
<dbReference type="GO" id="GO:0004016">
    <property type="term" value="F:adenylate cyclase activity"/>
    <property type="evidence" value="ECO:0007669"/>
    <property type="project" value="UniProtKB-ARBA"/>
</dbReference>
<comment type="subcellular location">
    <subcellularLocation>
        <location evidence="1">Membrane</location>
    </subcellularLocation>
</comment>
<accession>A0A0R3LW63</accession>
<dbReference type="GO" id="GO:0035556">
    <property type="term" value="P:intracellular signal transduction"/>
    <property type="evidence" value="ECO:0007669"/>
    <property type="project" value="InterPro"/>
</dbReference>
<dbReference type="Pfam" id="PF20968">
    <property type="entry name" value="MASE8"/>
    <property type="match status" value="1"/>
</dbReference>
<protein>
    <recommendedName>
        <fullName evidence="9">Guanylate cyclase domain-containing protein</fullName>
    </recommendedName>
</protein>
<evidence type="ECO:0000256" key="8">
    <source>
        <dbReference type="SAM" id="Phobius"/>
    </source>
</evidence>
<dbReference type="InterPro" id="IPR001054">
    <property type="entry name" value="A/G_cyclase"/>
</dbReference>
<name>A0A0R3LW63_9BRAD</name>
<keyword evidence="5 8" id="KW-0472">Membrane</keyword>
<feature type="domain" description="Guanylate cyclase" evidence="9">
    <location>
        <begin position="238"/>
        <end position="365"/>
    </location>
</feature>
<comment type="caution">
    <text evidence="10">The sequence shown here is derived from an EMBL/GenBank/DDBJ whole genome shotgun (WGS) entry which is preliminary data.</text>
</comment>
<dbReference type="PROSITE" id="PS00452">
    <property type="entry name" value="GUANYLATE_CYCLASE_1"/>
    <property type="match status" value="1"/>
</dbReference>
<keyword evidence="2 8" id="KW-0812">Transmembrane</keyword>
<comment type="similarity">
    <text evidence="7">Belongs to the adenylyl cyclase class-4/guanylyl cyclase family.</text>
</comment>
<dbReference type="OrthoDB" id="315417at2"/>
<evidence type="ECO:0000256" key="1">
    <source>
        <dbReference type="ARBA" id="ARBA00004370"/>
    </source>
</evidence>
<evidence type="ECO:0000256" key="4">
    <source>
        <dbReference type="ARBA" id="ARBA00022989"/>
    </source>
</evidence>
<dbReference type="SMART" id="SM00044">
    <property type="entry name" value="CYCc"/>
    <property type="match status" value="1"/>
</dbReference>
<evidence type="ECO:0000256" key="3">
    <source>
        <dbReference type="ARBA" id="ARBA00022741"/>
    </source>
</evidence>
<feature type="transmembrane region" description="Helical" evidence="8">
    <location>
        <begin position="64"/>
        <end position="84"/>
    </location>
</feature>
<evidence type="ECO:0000256" key="2">
    <source>
        <dbReference type="ARBA" id="ARBA00022692"/>
    </source>
</evidence>
<dbReference type="SUPFAM" id="SSF55073">
    <property type="entry name" value="Nucleotide cyclase"/>
    <property type="match status" value="1"/>
</dbReference>
<reference evidence="10 11" key="1">
    <citation type="submission" date="2014-03" db="EMBL/GenBank/DDBJ databases">
        <title>Bradyrhizobium valentinum sp. nov., isolated from effective nodules of Lupinus mariae-josephae, a lupine endemic of basic-lime soils in Eastern Spain.</title>
        <authorList>
            <person name="Duran D."/>
            <person name="Rey L."/>
            <person name="Navarro A."/>
            <person name="Busquets A."/>
            <person name="Imperial J."/>
            <person name="Ruiz-Argueso T."/>
        </authorList>
    </citation>
    <scope>NUCLEOTIDE SEQUENCE [LARGE SCALE GENOMIC DNA]</scope>
    <source>
        <strain evidence="10 11">PAC68</strain>
    </source>
</reference>
<keyword evidence="11" id="KW-1185">Reference proteome</keyword>
<dbReference type="InterPro" id="IPR018297">
    <property type="entry name" value="A/G_cyclase_CS"/>
</dbReference>
<dbReference type="EMBL" id="LLXZ01000038">
    <property type="protein sequence ID" value="KRR12201.1"/>
    <property type="molecule type" value="Genomic_DNA"/>
</dbReference>
<dbReference type="PANTHER" id="PTHR11920">
    <property type="entry name" value="GUANYLYL CYCLASE"/>
    <property type="match status" value="1"/>
</dbReference>
<keyword evidence="3" id="KW-0547">Nucleotide-binding</keyword>
<keyword evidence="6 7" id="KW-0456">Lyase</keyword>
<sequence>MSPNLAWRPIRFTPQLERTYVQCMTPRIILLQRLACIIGIASFVGYQFWDLLLDPEALPRTAPIRLAIIAMFAVVLVITFVPSLRTPRYLMIQYIVVYTLLGIGWSLILAKLPNGFLAGVSGFLLGMIFIPVLVNGAMQAAVILTPLVLGPLLVMTLAGATRLEIVNAFSWIVGGAGFAVGFAYLLDVINRHAFQLEQLLEAEKTRSEKLLLNVLPAEIAERLKAGEEPLADHCGSVTVLFADLVGFTELSRKLRANDLVNLLNDLFSRFDNLVEQHRAEKIKTIGDAYMAAAGLSGNKRDHVAAIADLALDMRMAFVEFCQDHHLELKLRIGVHSGEVVAGVIGRQKFAYDLWGDTVNVASRMESGGLPDEIQISAETKELLPARYRVVPRGEIEIKGHLQRMTYFLQGGV</sequence>
<gene>
    <name evidence="10" type="ORF">CQ12_31630</name>
</gene>
<dbReference type="InterPro" id="IPR048431">
    <property type="entry name" value="MASE8"/>
</dbReference>
<dbReference type="PROSITE" id="PS50125">
    <property type="entry name" value="GUANYLATE_CYCLASE_2"/>
    <property type="match status" value="1"/>
</dbReference>
<dbReference type="GO" id="GO:0009190">
    <property type="term" value="P:cyclic nucleotide biosynthetic process"/>
    <property type="evidence" value="ECO:0007669"/>
    <property type="project" value="InterPro"/>
</dbReference>
<evidence type="ECO:0000313" key="10">
    <source>
        <dbReference type="EMBL" id="KRR12201.1"/>
    </source>
</evidence>
<feature type="transmembrane region" description="Helical" evidence="8">
    <location>
        <begin position="91"/>
        <end position="110"/>
    </location>
</feature>
<dbReference type="GO" id="GO:0016020">
    <property type="term" value="C:membrane"/>
    <property type="evidence" value="ECO:0007669"/>
    <property type="project" value="UniProtKB-SubCell"/>
</dbReference>
<keyword evidence="4 8" id="KW-1133">Transmembrane helix</keyword>
<evidence type="ECO:0000259" key="9">
    <source>
        <dbReference type="PROSITE" id="PS50125"/>
    </source>
</evidence>
<organism evidence="10 11">
    <name type="scientific">Bradyrhizobium jicamae</name>
    <dbReference type="NCBI Taxonomy" id="280332"/>
    <lineage>
        <taxon>Bacteria</taxon>
        <taxon>Pseudomonadati</taxon>
        <taxon>Pseudomonadota</taxon>
        <taxon>Alphaproteobacteria</taxon>
        <taxon>Hyphomicrobiales</taxon>
        <taxon>Nitrobacteraceae</taxon>
        <taxon>Bradyrhizobium</taxon>
    </lineage>
</organism>
<dbReference type="Gene3D" id="3.30.70.1230">
    <property type="entry name" value="Nucleotide cyclase"/>
    <property type="match status" value="1"/>
</dbReference>
<evidence type="ECO:0000256" key="7">
    <source>
        <dbReference type="RuleBase" id="RU000405"/>
    </source>
</evidence>
<evidence type="ECO:0000256" key="6">
    <source>
        <dbReference type="ARBA" id="ARBA00023239"/>
    </source>
</evidence>
<proteinExistence type="inferred from homology"/>
<evidence type="ECO:0000256" key="5">
    <source>
        <dbReference type="ARBA" id="ARBA00023136"/>
    </source>
</evidence>
<dbReference type="STRING" id="280332.CQ12_31630"/>
<evidence type="ECO:0000313" key="11">
    <source>
        <dbReference type="Proteomes" id="UP000050863"/>
    </source>
</evidence>
<dbReference type="AlphaFoldDB" id="A0A0R3LW63"/>